<accession>A0A846YLB0</accession>
<keyword evidence="4" id="KW-1185">Reference proteome</keyword>
<evidence type="ECO:0000256" key="1">
    <source>
        <dbReference type="ARBA" id="ARBA00004370"/>
    </source>
</evidence>
<comment type="subcellular location">
    <subcellularLocation>
        <location evidence="1">Membrane</location>
    </subcellularLocation>
</comment>
<evidence type="ECO:0000256" key="2">
    <source>
        <dbReference type="ARBA" id="ARBA00023136"/>
    </source>
</evidence>
<dbReference type="AlphaFoldDB" id="A0A846YLB0"/>
<organism evidence="3 4">
    <name type="scientific">Nocardia flavorosea</name>
    <dbReference type="NCBI Taxonomy" id="53429"/>
    <lineage>
        <taxon>Bacteria</taxon>
        <taxon>Bacillati</taxon>
        <taxon>Actinomycetota</taxon>
        <taxon>Actinomycetes</taxon>
        <taxon>Mycobacteriales</taxon>
        <taxon>Nocardiaceae</taxon>
        <taxon>Nocardia</taxon>
    </lineage>
</organism>
<comment type="caution">
    <text evidence="3">The sequence shown here is derived from an EMBL/GenBank/DDBJ whole genome shotgun (WGS) entry which is preliminary data.</text>
</comment>
<name>A0A846YLB0_9NOCA</name>
<dbReference type="PANTHER" id="PTHR37042:SF4">
    <property type="entry name" value="OUTER MEMBRANE PROTEIN RV1973"/>
    <property type="match status" value="1"/>
</dbReference>
<dbReference type="EMBL" id="JAAXOT010000007">
    <property type="protein sequence ID" value="NKY57709.1"/>
    <property type="molecule type" value="Genomic_DNA"/>
</dbReference>
<evidence type="ECO:0000313" key="3">
    <source>
        <dbReference type="EMBL" id="NKY57709.1"/>
    </source>
</evidence>
<gene>
    <name evidence="3" type="ORF">HGA15_16440</name>
</gene>
<keyword evidence="2" id="KW-0472">Membrane</keyword>
<dbReference type="PANTHER" id="PTHR37042">
    <property type="entry name" value="OUTER MEMBRANE PROTEIN RV1973"/>
    <property type="match status" value="1"/>
</dbReference>
<protein>
    <submittedName>
        <fullName evidence="3">Twin-arginine translocation pathway signal</fullName>
    </submittedName>
</protein>
<evidence type="ECO:0000313" key="4">
    <source>
        <dbReference type="Proteomes" id="UP000570678"/>
    </source>
</evidence>
<proteinExistence type="predicted"/>
<dbReference type="Proteomes" id="UP000570678">
    <property type="component" value="Unassembled WGS sequence"/>
</dbReference>
<reference evidence="3 4" key="1">
    <citation type="submission" date="2020-04" db="EMBL/GenBank/DDBJ databases">
        <title>MicrobeNet Type strains.</title>
        <authorList>
            <person name="Nicholson A.C."/>
        </authorList>
    </citation>
    <scope>NUCLEOTIDE SEQUENCE [LARGE SCALE GENOMIC DNA]</scope>
    <source>
        <strain evidence="3 4">JCM 3332</strain>
    </source>
</reference>
<dbReference type="GO" id="GO:0016020">
    <property type="term" value="C:membrane"/>
    <property type="evidence" value="ECO:0007669"/>
    <property type="project" value="UniProtKB-SubCell"/>
</dbReference>
<sequence>MRIPSFLRTVRRSPEPVLLTVLAVAAVALAAALLTFQYRPDSRGDAAKNEVLSAATEGTVALLSYSPESLDQDFASAKSRMTGDFLTYYTQFTEKVIAPAAKEKSVKTSASVVRSAVAEIHPDSAVALLFINQTTTSAEKPDPALAASSVRVTLSKVEDSWLISSFDPV</sequence>
<dbReference type="RefSeq" id="WP_062975698.1">
    <property type="nucleotide sequence ID" value="NZ_JAAXOT010000007.1"/>
</dbReference>